<keyword evidence="4 6" id="KW-0472">Membrane</keyword>
<evidence type="ECO:0000313" key="8">
    <source>
        <dbReference type="Proteomes" id="UP001331761"/>
    </source>
</evidence>
<feature type="transmembrane region" description="Helical" evidence="6">
    <location>
        <begin position="36"/>
        <end position="59"/>
    </location>
</feature>
<evidence type="ECO:0000256" key="2">
    <source>
        <dbReference type="ARBA" id="ARBA00022692"/>
    </source>
</evidence>
<evidence type="ECO:0000256" key="4">
    <source>
        <dbReference type="ARBA" id="ARBA00023136"/>
    </source>
</evidence>
<feature type="transmembrane region" description="Helical" evidence="6">
    <location>
        <begin position="154"/>
        <end position="178"/>
    </location>
</feature>
<comment type="subcellular location">
    <subcellularLocation>
        <location evidence="1">Membrane</location>
        <topology evidence="1">Multi-pass membrane protein</topology>
    </subcellularLocation>
</comment>
<feature type="transmembrane region" description="Helical" evidence="6">
    <location>
        <begin position="71"/>
        <end position="90"/>
    </location>
</feature>
<accession>A0AAN8F6C3</accession>
<evidence type="ECO:0008006" key="9">
    <source>
        <dbReference type="Google" id="ProtNLM"/>
    </source>
</evidence>
<dbReference type="AlphaFoldDB" id="A0AAN8F6C3"/>
<protein>
    <recommendedName>
        <fullName evidence="9">G protein-coupled receptor</fullName>
    </recommendedName>
</protein>
<evidence type="ECO:0000256" key="3">
    <source>
        <dbReference type="ARBA" id="ARBA00022989"/>
    </source>
</evidence>
<dbReference type="Pfam" id="PF10292">
    <property type="entry name" value="7TM_GPCR_Srab"/>
    <property type="match status" value="1"/>
</dbReference>
<feature type="transmembrane region" description="Helical" evidence="6">
    <location>
        <begin position="289"/>
        <end position="311"/>
    </location>
</feature>
<dbReference type="GO" id="GO:0004984">
    <property type="term" value="F:olfactory receptor activity"/>
    <property type="evidence" value="ECO:0007669"/>
    <property type="project" value="TreeGrafter"/>
</dbReference>
<reference evidence="7 8" key="1">
    <citation type="submission" date="2019-10" db="EMBL/GenBank/DDBJ databases">
        <title>Assembly and Annotation for the nematode Trichostrongylus colubriformis.</title>
        <authorList>
            <person name="Martin J."/>
        </authorList>
    </citation>
    <scope>NUCLEOTIDE SEQUENCE [LARGE SCALE GENOMIC DNA]</scope>
    <source>
        <strain evidence="7">G859</strain>
        <tissue evidence="7">Whole worm</tissue>
    </source>
</reference>
<proteinExistence type="inferred from homology"/>
<dbReference type="PANTHER" id="PTHR31357:SF5">
    <property type="entry name" value="SERPENTINE RECEPTOR CLASS ALPHA-1-RELATED"/>
    <property type="match status" value="1"/>
</dbReference>
<comment type="caution">
    <text evidence="7">The sequence shown here is derived from an EMBL/GenBank/DDBJ whole genome shotgun (WGS) entry which is preliminary data.</text>
</comment>
<dbReference type="InterPro" id="IPR019408">
    <property type="entry name" value="7TM_GPCR_serpentine_rcpt_Srab"/>
</dbReference>
<sequence length="358" mass="39989">MVLRYLAAFCGFLFDEQTRGLMNCTGVLKELITNRGFLVAVGSQAVASIFAAILGAAVLKKCSNLYFHINCKVLIITTVSLNIVHSITIASLQSLQVVRYILYSDPCDAALSSIFCLCLRFPSLMCLVGFATLQFGMVAERTFALWKRQEYEHYGFRLGTLIVCSCMLISIVSCIWVMTNIDLTTPTVYCSSSTVETAERLTTLCFMLCGIDVMSLLGLALLHSSNASAIKRKVFDLRSSYQLRENAAVIRLLLPLTIFETFCHFIFSTAGGVIQLFQSHFSYVMYKTLFAVAYIVPYYAVVSPILLWLIIRRSMLKCGNGTDVKRNTPRKEMLLQIACIVSEASIQLSFSNHQLINF</sequence>
<evidence type="ECO:0000256" key="1">
    <source>
        <dbReference type="ARBA" id="ARBA00004141"/>
    </source>
</evidence>
<dbReference type="EMBL" id="WIXE01014831">
    <property type="protein sequence ID" value="KAK5973980.1"/>
    <property type="molecule type" value="Genomic_DNA"/>
</dbReference>
<name>A0AAN8F6C3_TRICO</name>
<organism evidence="7 8">
    <name type="scientific">Trichostrongylus colubriformis</name>
    <name type="common">Black scour worm</name>
    <dbReference type="NCBI Taxonomy" id="6319"/>
    <lineage>
        <taxon>Eukaryota</taxon>
        <taxon>Metazoa</taxon>
        <taxon>Ecdysozoa</taxon>
        <taxon>Nematoda</taxon>
        <taxon>Chromadorea</taxon>
        <taxon>Rhabditida</taxon>
        <taxon>Rhabditina</taxon>
        <taxon>Rhabditomorpha</taxon>
        <taxon>Strongyloidea</taxon>
        <taxon>Trichostrongylidae</taxon>
        <taxon>Trichostrongylus</taxon>
    </lineage>
</organism>
<dbReference type="PANTHER" id="PTHR31357">
    <property type="entry name" value="SERPENTINE RECEPTOR CLASS ALPHA-10"/>
    <property type="match status" value="1"/>
</dbReference>
<gene>
    <name evidence="7" type="ORF">GCK32_003348</name>
</gene>
<feature type="transmembrane region" description="Helical" evidence="6">
    <location>
        <begin position="252"/>
        <end position="277"/>
    </location>
</feature>
<feature type="transmembrane region" description="Helical" evidence="6">
    <location>
        <begin position="201"/>
        <end position="222"/>
    </location>
</feature>
<feature type="transmembrane region" description="Helical" evidence="6">
    <location>
        <begin position="110"/>
        <end position="133"/>
    </location>
</feature>
<keyword evidence="8" id="KW-1185">Reference proteome</keyword>
<evidence type="ECO:0000313" key="7">
    <source>
        <dbReference type="EMBL" id="KAK5973980.1"/>
    </source>
</evidence>
<dbReference type="GO" id="GO:0016020">
    <property type="term" value="C:membrane"/>
    <property type="evidence" value="ECO:0007669"/>
    <property type="project" value="UniProtKB-SubCell"/>
</dbReference>
<dbReference type="Proteomes" id="UP001331761">
    <property type="component" value="Unassembled WGS sequence"/>
</dbReference>
<evidence type="ECO:0000256" key="6">
    <source>
        <dbReference type="SAM" id="Phobius"/>
    </source>
</evidence>
<keyword evidence="2 6" id="KW-0812">Transmembrane</keyword>
<evidence type="ECO:0000256" key="5">
    <source>
        <dbReference type="ARBA" id="ARBA00037994"/>
    </source>
</evidence>
<keyword evidence="3 6" id="KW-1133">Transmembrane helix</keyword>
<dbReference type="InterPro" id="IPR051080">
    <property type="entry name" value="Nematode_rcpt-like_serp_alpha"/>
</dbReference>
<comment type="similarity">
    <text evidence="5">Belongs to the nematode receptor-like protein sra family.</text>
</comment>